<evidence type="ECO:0000313" key="12">
    <source>
        <dbReference type="Ensembl" id="ENSNMLP00000026543.1"/>
    </source>
</evidence>
<dbReference type="Ensembl" id="ENSNMLT00000029668.1">
    <property type="protein sequence ID" value="ENSNMLP00000026543.1"/>
    <property type="gene ID" value="ENSNMLG00000016938.1"/>
</dbReference>
<dbReference type="Gene3D" id="3.30.160.60">
    <property type="entry name" value="Classic Zinc Finger"/>
    <property type="match status" value="17"/>
</dbReference>
<dbReference type="FunFam" id="3.30.160.60:FF:000100">
    <property type="entry name" value="Zinc finger 45-like"/>
    <property type="match status" value="2"/>
</dbReference>
<evidence type="ECO:0000256" key="10">
    <source>
        <dbReference type="SAM" id="MobiDB-lite"/>
    </source>
</evidence>
<evidence type="ECO:0000256" key="9">
    <source>
        <dbReference type="PROSITE-ProRule" id="PRU00042"/>
    </source>
</evidence>
<dbReference type="Pfam" id="PF00096">
    <property type="entry name" value="zf-C2H2"/>
    <property type="match status" value="9"/>
</dbReference>
<dbReference type="SMART" id="SM00355">
    <property type="entry name" value="ZnF_C2H2"/>
    <property type="match status" value="25"/>
</dbReference>
<feature type="region of interest" description="Disordered" evidence="10">
    <location>
        <begin position="1"/>
        <end position="93"/>
    </location>
</feature>
<dbReference type="InterPro" id="IPR013087">
    <property type="entry name" value="Znf_C2H2_type"/>
</dbReference>
<name>A0A8C6TTU3_9GOBI</name>
<comment type="subcellular location">
    <subcellularLocation>
        <location evidence="1">Nucleus</location>
    </subcellularLocation>
</comment>
<dbReference type="PANTHER" id="PTHR24393:SF34">
    <property type="entry name" value="PR_SET DOMAIN 13"/>
    <property type="match status" value="1"/>
</dbReference>
<evidence type="ECO:0000256" key="4">
    <source>
        <dbReference type="ARBA" id="ARBA00022771"/>
    </source>
</evidence>
<feature type="domain" description="C2H2-type" evidence="11">
    <location>
        <begin position="477"/>
        <end position="505"/>
    </location>
</feature>
<keyword evidence="3" id="KW-0677">Repeat</keyword>
<feature type="domain" description="C2H2-type" evidence="11">
    <location>
        <begin position="604"/>
        <end position="632"/>
    </location>
</feature>
<feature type="domain" description="C2H2-type" evidence="11">
    <location>
        <begin position="180"/>
        <end position="207"/>
    </location>
</feature>
<feature type="domain" description="C2H2-type" evidence="11">
    <location>
        <begin position="862"/>
        <end position="889"/>
    </location>
</feature>
<dbReference type="Pfam" id="PF13894">
    <property type="entry name" value="zf-C2H2_4"/>
    <property type="match status" value="1"/>
</dbReference>
<evidence type="ECO:0000256" key="6">
    <source>
        <dbReference type="ARBA" id="ARBA00023015"/>
    </source>
</evidence>
<dbReference type="FunFam" id="3.30.160.60:FF:001289">
    <property type="entry name" value="Zinc finger protein 574"/>
    <property type="match status" value="1"/>
</dbReference>
<dbReference type="PANTHER" id="PTHR24393">
    <property type="entry name" value="ZINC FINGER PROTEIN"/>
    <property type="match status" value="1"/>
</dbReference>
<feature type="domain" description="C2H2-type" evidence="11">
    <location>
        <begin position="576"/>
        <end position="603"/>
    </location>
</feature>
<dbReference type="GO" id="GO:0008270">
    <property type="term" value="F:zinc ion binding"/>
    <property type="evidence" value="ECO:0007669"/>
    <property type="project" value="UniProtKB-KW"/>
</dbReference>
<dbReference type="SUPFAM" id="SSF57667">
    <property type="entry name" value="beta-beta-alpha zinc fingers"/>
    <property type="match status" value="13"/>
</dbReference>
<evidence type="ECO:0000256" key="5">
    <source>
        <dbReference type="ARBA" id="ARBA00022833"/>
    </source>
</evidence>
<feature type="compositionally biased region" description="Acidic residues" evidence="10">
    <location>
        <begin position="30"/>
        <end position="48"/>
    </location>
</feature>
<feature type="domain" description="C2H2-type" evidence="11">
    <location>
        <begin position="807"/>
        <end position="834"/>
    </location>
</feature>
<keyword evidence="5" id="KW-0862">Zinc</keyword>
<evidence type="ECO:0000256" key="3">
    <source>
        <dbReference type="ARBA" id="ARBA00022737"/>
    </source>
</evidence>
<reference evidence="12" key="1">
    <citation type="submission" date="2025-08" db="UniProtKB">
        <authorList>
            <consortium name="Ensembl"/>
        </authorList>
    </citation>
    <scope>IDENTIFICATION</scope>
</reference>
<dbReference type="FunFam" id="3.30.160.60:FF:000736">
    <property type="entry name" value="Zinc finger protein 423"/>
    <property type="match status" value="1"/>
</dbReference>
<dbReference type="InterPro" id="IPR008598">
    <property type="entry name" value="Di19_Zn-bd"/>
</dbReference>
<feature type="domain" description="C2H2-type" evidence="11">
    <location>
        <begin position="962"/>
        <end position="989"/>
    </location>
</feature>
<dbReference type="FunFam" id="3.30.160.60:FF:000624">
    <property type="entry name" value="zinc finger protein 697"/>
    <property type="match status" value="3"/>
</dbReference>
<feature type="domain" description="C2H2-type" evidence="11">
    <location>
        <begin position="449"/>
        <end position="476"/>
    </location>
</feature>
<feature type="region of interest" description="Disordered" evidence="10">
    <location>
        <begin position="885"/>
        <end position="925"/>
    </location>
</feature>
<evidence type="ECO:0000256" key="8">
    <source>
        <dbReference type="ARBA" id="ARBA00023242"/>
    </source>
</evidence>
<feature type="domain" description="C2H2-type" evidence="11">
    <location>
        <begin position="725"/>
        <end position="747"/>
    </location>
</feature>
<dbReference type="Pfam" id="PF05605">
    <property type="entry name" value="zf-Di19"/>
    <property type="match status" value="1"/>
</dbReference>
<dbReference type="Proteomes" id="UP000694523">
    <property type="component" value="Unplaced"/>
</dbReference>
<evidence type="ECO:0000256" key="2">
    <source>
        <dbReference type="ARBA" id="ARBA00022723"/>
    </source>
</evidence>
<feature type="domain" description="C2H2-type" evidence="11">
    <location>
        <begin position="506"/>
        <end position="543"/>
    </location>
</feature>
<evidence type="ECO:0000259" key="11">
    <source>
        <dbReference type="PROSITE" id="PS50157"/>
    </source>
</evidence>
<keyword evidence="13" id="KW-1185">Reference proteome</keyword>
<evidence type="ECO:0000256" key="7">
    <source>
        <dbReference type="ARBA" id="ARBA00023163"/>
    </source>
</evidence>
<feature type="domain" description="C2H2-type" evidence="11">
    <location>
        <begin position="304"/>
        <end position="325"/>
    </location>
</feature>
<dbReference type="FunFam" id="3.30.160.60:FF:000502">
    <property type="entry name" value="Zinc finger protein 710"/>
    <property type="match status" value="1"/>
</dbReference>
<protein>
    <recommendedName>
        <fullName evidence="11">C2H2-type domain-containing protein</fullName>
    </recommendedName>
</protein>
<feature type="domain" description="C2H2-type" evidence="11">
    <location>
        <begin position="373"/>
        <end position="401"/>
    </location>
</feature>
<dbReference type="PROSITE" id="PS00028">
    <property type="entry name" value="ZINC_FINGER_C2H2_1"/>
    <property type="match status" value="14"/>
</dbReference>
<dbReference type="GO" id="GO:0001228">
    <property type="term" value="F:DNA-binding transcription activator activity, RNA polymerase II-specific"/>
    <property type="evidence" value="ECO:0007669"/>
    <property type="project" value="TreeGrafter"/>
</dbReference>
<keyword evidence="6" id="KW-0805">Transcription regulation</keyword>
<feature type="domain" description="C2H2-type" evidence="11">
    <location>
        <begin position="669"/>
        <end position="696"/>
    </location>
</feature>
<reference evidence="12" key="2">
    <citation type="submission" date="2025-09" db="UniProtKB">
        <authorList>
            <consortium name="Ensembl"/>
        </authorList>
    </citation>
    <scope>IDENTIFICATION</scope>
</reference>
<dbReference type="AlphaFoldDB" id="A0A8C6TTU3"/>
<evidence type="ECO:0000313" key="13">
    <source>
        <dbReference type="Proteomes" id="UP000694523"/>
    </source>
</evidence>
<feature type="domain" description="C2H2-type" evidence="11">
    <location>
        <begin position="633"/>
        <end position="660"/>
    </location>
</feature>
<dbReference type="PROSITE" id="PS50157">
    <property type="entry name" value="ZINC_FINGER_C2H2_2"/>
    <property type="match status" value="21"/>
</dbReference>
<dbReference type="FunFam" id="3.30.160.60:FF:000446">
    <property type="entry name" value="Zinc finger protein"/>
    <property type="match status" value="1"/>
</dbReference>
<organism evidence="12 13">
    <name type="scientific">Neogobius melanostomus</name>
    <name type="common">round goby</name>
    <dbReference type="NCBI Taxonomy" id="47308"/>
    <lineage>
        <taxon>Eukaryota</taxon>
        <taxon>Metazoa</taxon>
        <taxon>Chordata</taxon>
        <taxon>Craniata</taxon>
        <taxon>Vertebrata</taxon>
        <taxon>Euteleostomi</taxon>
        <taxon>Actinopterygii</taxon>
        <taxon>Neopterygii</taxon>
        <taxon>Teleostei</taxon>
        <taxon>Neoteleostei</taxon>
        <taxon>Acanthomorphata</taxon>
        <taxon>Gobiaria</taxon>
        <taxon>Gobiiformes</taxon>
        <taxon>Gobioidei</taxon>
        <taxon>Gobiidae</taxon>
        <taxon>Benthophilinae</taxon>
        <taxon>Neogobiini</taxon>
        <taxon>Neogobius</taxon>
    </lineage>
</organism>
<feature type="domain" description="C2H2-type" evidence="11">
    <location>
        <begin position="208"/>
        <end position="236"/>
    </location>
</feature>
<feature type="compositionally biased region" description="Low complexity" evidence="10">
    <location>
        <begin position="69"/>
        <end position="78"/>
    </location>
</feature>
<feature type="compositionally biased region" description="Pro residues" evidence="10">
    <location>
        <begin position="890"/>
        <end position="902"/>
    </location>
</feature>
<feature type="domain" description="C2H2-type" evidence="11">
    <location>
        <begin position="343"/>
        <end position="365"/>
    </location>
</feature>
<sequence>MEFALKEEPEESAIYRLEEAAGQSSPYSCNEEEQGSSDIKEEEEEESASYDPESTGQWTARWTPLQTGLSDSDPTDPSLDPRPDLSPGVDQEHVRPGLDLNLLSPHFDQDCVRPGLDLNLFSAGLDVRPGPALDLNPVRPGGLDLKLPPALFSCPLCQQGCPTRPKLTEHLTGHVTGNPMHCLICGTRLQNQGDLRRHMMTHSGEKPFFCEKCGKLFSRRHALQKHQLKCLNRNRPSGDAPEDEGSFTCSVCSMDLPTRSLLSIHMVVHVSGDPPHCQVCAQPVKSNSNNVLRHMMLHTGEKPFTCKTCGKSFSRKFTLRQHLQVCEETQQMLKIARAEAATFRCSLCAQAFDTPTHLTDHMTNHVIISETAGTCLICHKAIQRSKNDVRRHMMIHSGEKPFSCHGCGKSFNRNSTLQVHVQICSSAVPLVKASPEKPPEEEDDEEGTFGCSLCEKAFFRKGLLTDHLTTHLSDPPGTCLICCKNIGTKRNDVRRHMMIHSGEKPFSCHNCGMKFNRKFTLRHHAKLCTQGDPQEALHSDEAPAEAAVEAPEEVSVVTVKQEEREEGEEPEVETATRCKFCNETFYEPSLLTEHMATHTDDITGACLICGKGLGRTSAEIRQHMMVHSGEKPFSCKVCGRRFIRTLALKTHMKTHEQSAEEGALSKPLHVCSVCGQGFKTMTVLKYHMFIHSGVRPFSCSVCGRRFRQQGDVRRHMMLHDGVKPFVCRVCDRGFARRNALRLHLRTHIAGGVVDEALLEEAPEGAKRDLSPVIICDSCGQGFMRSLHFQRHLSTCKELNQRSQDRPFSCSFCAEPFTERQELIDHVLTHKDGEYVSCAICNKSLRRGDLKAHLALHAGEKRHVCPICGKGFSRNTHLRGHLRTHAKQLPVPVPSVPLPPEPPSASTRPEDHPDPAPPLPTPSAHFAPGQQEALACHFCGKTYTKKTSLTSHIAENHKQPSSFKCPVCGKFLRRKNDLKRHLRIHNEDKPYQCSLCSKDFSRSDRLRAHVKAHHAGHGLLTAGAQAPRVEAAPTLGAELSPQSHTCPDCLFPCSSFISPESGERQIHCPSCQRSFTL</sequence>
<feature type="domain" description="C2H2-type" evidence="11">
    <location>
        <begin position="247"/>
        <end position="274"/>
    </location>
</feature>
<feature type="domain" description="C2H2-type" evidence="11">
    <location>
        <begin position="402"/>
        <end position="429"/>
    </location>
</feature>
<feature type="domain" description="C2H2-type" evidence="11">
    <location>
        <begin position="990"/>
        <end position="1018"/>
    </location>
</feature>
<keyword evidence="8" id="KW-0539">Nucleus</keyword>
<keyword evidence="7" id="KW-0804">Transcription</keyword>
<feature type="domain" description="C2H2-type" evidence="11">
    <location>
        <begin position="697"/>
        <end position="724"/>
    </location>
</feature>
<evidence type="ECO:0000256" key="1">
    <source>
        <dbReference type="ARBA" id="ARBA00004123"/>
    </source>
</evidence>
<keyword evidence="4 9" id="KW-0863">Zinc-finger</keyword>
<accession>A0A8C6TTU3</accession>
<feature type="compositionally biased region" description="Polar residues" evidence="10">
    <location>
        <begin position="55"/>
        <end position="68"/>
    </location>
</feature>
<feature type="domain" description="C2H2-type" evidence="11">
    <location>
        <begin position="933"/>
        <end position="961"/>
    </location>
</feature>
<dbReference type="GO" id="GO:0000978">
    <property type="term" value="F:RNA polymerase II cis-regulatory region sequence-specific DNA binding"/>
    <property type="evidence" value="ECO:0007669"/>
    <property type="project" value="TreeGrafter"/>
</dbReference>
<proteinExistence type="predicted"/>
<dbReference type="InterPro" id="IPR036236">
    <property type="entry name" value="Znf_C2H2_sf"/>
</dbReference>
<dbReference type="GO" id="GO:0005634">
    <property type="term" value="C:nucleus"/>
    <property type="evidence" value="ECO:0007669"/>
    <property type="project" value="UniProtKB-SubCell"/>
</dbReference>
<keyword evidence="2" id="KW-0479">Metal-binding</keyword>